<dbReference type="CDD" id="cd13637">
    <property type="entry name" value="PBP2_Ca3427_like"/>
    <property type="match status" value="1"/>
</dbReference>
<evidence type="ECO:0000313" key="5">
    <source>
        <dbReference type="EMBL" id="CAE6381780.1"/>
    </source>
</evidence>
<name>A0A8H2WKV8_9AGAM</name>
<evidence type="ECO:0000259" key="4">
    <source>
        <dbReference type="Pfam" id="PF22384"/>
    </source>
</evidence>
<evidence type="ECO:0000256" key="2">
    <source>
        <dbReference type="ARBA" id="ARBA00010742"/>
    </source>
</evidence>
<dbReference type="GO" id="GO:0042597">
    <property type="term" value="C:periplasmic space"/>
    <property type="evidence" value="ECO:0007669"/>
    <property type="project" value="UniProtKB-SubCell"/>
</dbReference>
<dbReference type="InterPro" id="IPR054364">
    <property type="entry name" value="Ca3427-like_PBP2"/>
</dbReference>
<dbReference type="OrthoDB" id="1363at2759"/>
<dbReference type="Proteomes" id="UP000663831">
    <property type="component" value="Unassembled WGS sequence"/>
</dbReference>
<comment type="similarity">
    <text evidence="2">Belongs to the bacterial solute-binding protein SsuA/TauA family.</text>
</comment>
<feature type="domain" description="Ca3427-like PBP 2" evidence="4">
    <location>
        <begin position="82"/>
        <end position="182"/>
    </location>
</feature>
<dbReference type="SUPFAM" id="SSF53850">
    <property type="entry name" value="Periplasmic binding protein-like II"/>
    <property type="match status" value="1"/>
</dbReference>
<organism evidence="5 6">
    <name type="scientific">Rhizoctonia solani</name>
    <dbReference type="NCBI Taxonomy" id="456999"/>
    <lineage>
        <taxon>Eukaryota</taxon>
        <taxon>Fungi</taxon>
        <taxon>Dikarya</taxon>
        <taxon>Basidiomycota</taxon>
        <taxon>Agaricomycotina</taxon>
        <taxon>Agaricomycetes</taxon>
        <taxon>Cantharellales</taxon>
        <taxon>Ceratobasidiaceae</taxon>
        <taxon>Rhizoctonia</taxon>
    </lineage>
</organism>
<proteinExistence type="inferred from homology"/>
<dbReference type="Pfam" id="PF22384">
    <property type="entry name" value="PBP2_Ca3427_like"/>
    <property type="match status" value="1"/>
</dbReference>
<comment type="caution">
    <text evidence="5">The sequence shown here is derived from an EMBL/GenBank/DDBJ whole genome shotgun (WGS) entry which is preliminary data.</text>
</comment>
<dbReference type="EMBL" id="CAJMWV010000192">
    <property type="protein sequence ID" value="CAE6381780.1"/>
    <property type="molecule type" value="Genomic_DNA"/>
</dbReference>
<protein>
    <recommendedName>
        <fullName evidence="4">Ca3427-like PBP 2 domain-containing protein</fullName>
    </recommendedName>
</protein>
<evidence type="ECO:0000256" key="1">
    <source>
        <dbReference type="ARBA" id="ARBA00004418"/>
    </source>
</evidence>
<sequence length="300" mass="32943">MLRVGYVPEHFASPLLQYADTDQGKTFALSSFPGGTGAMIAALQNNEIDVAVALTDALIAGIANGSQAYKLVGSYVSTPLNWAVVTGKESKYQSIDDLRGTKLGISRVGSGSQTMASVMAMQNNWVDKDGQVEMPEFQVNNNLQGLNTSINDGTTRPISAFLWELFTTKPHVDSGEVRFIGSVPTPWPSWLIAAHPSPERAEPAALRNFLGKLTKYVVKFDSKEQRAQADVDFIRERFGYPEVDVRAWLNTVHWVEDCTAIPGKVIIDTLNILDKAGVVKRPMHGFKAEDFINTEVVRLV</sequence>
<dbReference type="Gene3D" id="3.40.190.10">
    <property type="entry name" value="Periplasmic binding protein-like II"/>
    <property type="match status" value="2"/>
</dbReference>
<dbReference type="AlphaFoldDB" id="A0A8H2WKV8"/>
<dbReference type="PANTHER" id="PTHR30024:SF47">
    <property type="entry name" value="TAURINE-BINDING PERIPLASMIC PROTEIN"/>
    <property type="match status" value="1"/>
</dbReference>
<reference evidence="5" key="1">
    <citation type="submission" date="2021-01" db="EMBL/GenBank/DDBJ databases">
        <authorList>
            <person name="Kaushik A."/>
        </authorList>
    </citation>
    <scope>NUCLEOTIDE SEQUENCE</scope>
    <source>
        <strain evidence="5">AG3-1AP</strain>
    </source>
</reference>
<comment type="subcellular location">
    <subcellularLocation>
        <location evidence="1">Periplasm</location>
    </subcellularLocation>
</comment>
<gene>
    <name evidence="5" type="ORF">RDB_LOCUS2968</name>
</gene>
<evidence type="ECO:0000313" key="6">
    <source>
        <dbReference type="Proteomes" id="UP000663831"/>
    </source>
</evidence>
<evidence type="ECO:0000256" key="3">
    <source>
        <dbReference type="ARBA" id="ARBA00022729"/>
    </source>
</evidence>
<keyword evidence="3" id="KW-0732">Signal</keyword>
<dbReference type="PANTHER" id="PTHR30024">
    <property type="entry name" value="ALIPHATIC SULFONATES-BINDING PROTEIN-RELATED"/>
    <property type="match status" value="1"/>
</dbReference>
<accession>A0A8H2WKV8</accession>